<organism evidence="2 3">
    <name type="scientific">Brevundimonas subvibrioides (strain ATCC 15264 / DSM 4735 / LMG 14903 / NBRC 16000 / CB 81)</name>
    <name type="common">Caulobacter subvibrioides</name>
    <dbReference type="NCBI Taxonomy" id="633149"/>
    <lineage>
        <taxon>Bacteria</taxon>
        <taxon>Pseudomonadati</taxon>
        <taxon>Pseudomonadota</taxon>
        <taxon>Alphaproteobacteria</taxon>
        <taxon>Caulobacterales</taxon>
        <taxon>Caulobacteraceae</taxon>
        <taxon>Brevundimonas</taxon>
    </lineage>
</organism>
<protein>
    <recommendedName>
        <fullName evidence="4">TonB C-terminal domain-containing protein</fullName>
    </recommendedName>
</protein>
<reference evidence="3" key="1">
    <citation type="journal article" date="2011" name="J. Bacteriol.">
        <title>Genome sequences of eight morphologically diverse alphaproteobacteria.</title>
        <authorList>
            <consortium name="US DOE Joint Genome Institute"/>
            <person name="Brown P.J."/>
            <person name="Kysela D.T."/>
            <person name="Buechlein A."/>
            <person name="Hemmerich C."/>
            <person name="Brun Y.V."/>
        </authorList>
    </citation>
    <scope>NUCLEOTIDE SEQUENCE [LARGE SCALE GENOMIC DNA]</scope>
    <source>
        <strain evidence="3">ATCC 15264 / DSM 4735 / LMG 14903 / NBRC 16000 / CB 81</strain>
    </source>
</reference>
<feature type="signal peptide" evidence="1">
    <location>
        <begin position="1"/>
        <end position="26"/>
    </location>
</feature>
<dbReference type="Proteomes" id="UP000002696">
    <property type="component" value="Chromosome"/>
</dbReference>
<dbReference type="HOGENOM" id="CLU_083549_0_0_5"/>
<evidence type="ECO:0000313" key="2">
    <source>
        <dbReference type="EMBL" id="ADL00013.1"/>
    </source>
</evidence>
<dbReference type="AlphaFoldDB" id="D9QLS9"/>
<feature type="chain" id="PRO_5003126775" description="TonB C-terminal domain-containing protein" evidence="1">
    <location>
        <begin position="27"/>
        <end position="290"/>
    </location>
</feature>
<gene>
    <name evidence="2" type="ordered locus">Bresu_0698</name>
</gene>
<keyword evidence="3" id="KW-1185">Reference proteome</keyword>
<proteinExistence type="predicted"/>
<keyword evidence="1" id="KW-0732">Signal</keyword>
<evidence type="ECO:0000313" key="3">
    <source>
        <dbReference type="Proteomes" id="UP000002696"/>
    </source>
</evidence>
<dbReference type="STRING" id="633149.Bresu_0698"/>
<evidence type="ECO:0008006" key="4">
    <source>
        <dbReference type="Google" id="ProtNLM"/>
    </source>
</evidence>
<sequence length="290" mass="30696">MSSTSRPVLGLAALALASALGGLAQAQTPDTVPPADDWTLADRAGITAAYVRFDSGIDIVVRCKGESDSIETLIMGLPAGEGRSRPLRVSLGDQPLQERTWYVGDEATTAISGSPARFARTLRNGGVVNMVVPGGAQNGRNLRYILNLPASSSAVDQVLTACGKPLVDPRDLQIEEVPEGGLPTGIAWARPPLAIYPEGFRTYAWGFATITCLSQRDGSLDSCETEAQYPLDGGFGAAALRAMRLAKVQVPDQPDQPVPRRLVSFTLRFVVPDVGSTLRPETGSRIRPAG</sequence>
<dbReference type="InParanoid" id="D9QLS9"/>
<dbReference type="KEGG" id="bsb:Bresu_0698"/>
<dbReference type="EMBL" id="CP002102">
    <property type="protein sequence ID" value="ADL00013.1"/>
    <property type="molecule type" value="Genomic_DNA"/>
</dbReference>
<accession>D9QLS9</accession>
<evidence type="ECO:0000256" key="1">
    <source>
        <dbReference type="SAM" id="SignalP"/>
    </source>
</evidence>
<name>D9QLS9_BRESC</name>